<feature type="compositionally biased region" description="Basic and acidic residues" evidence="1">
    <location>
        <begin position="76"/>
        <end position="90"/>
    </location>
</feature>
<reference evidence="2 3" key="1">
    <citation type="submission" date="2024-01" db="EMBL/GenBank/DDBJ databases">
        <title>The genomes of 5 underutilized Papilionoideae crops provide insights into root nodulation and disease resistanc.</title>
        <authorList>
            <person name="Yuan L."/>
        </authorList>
    </citation>
    <scope>NUCLEOTIDE SEQUENCE [LARGE SCALE GENOMIC DNA]</scope>
    <source>
        <strain evidence="2">ZHUSHIDOU_FW_LH</strain>
        <tissue evidence="2">Leaf</tissue>
    </source>
</reference>
<dbReference type="AlphaFoldDB" id="A0AAN9FBB7"/>
<feature type="region of interest" description="Disordered" evidence="1">
    <location>
        <begin position="67"/>
        <end position="104"/>
    </location>
</feature>
<keyword evidence="3" id="KW-1185">Reference proteome</keyword>
<gene>
    <name evidence="2" type="ORF">RIF29_14212</name>
</gene>
<dbReference type="Proteomes" id="UP001372338">
    <property type="component" value="Unassembled WGS sequence"/>
</dbReference>
<evidence type="ECO:0000256" key="1">
    <source>
        <dbReference type="SAM" id="MobiDB-lite"/>
    </source>
</evidence>
<evidence type="ECO:0000313" key="3">
    <source>
        <dbReference type="Proteomes" id="UP001372338"/>
    </source>
</evidence>
<comment type="caution">
    <text evidence="2">The sequence shown here is derived from an EMBL/GenBank/DDBJ whole genome shotgun (WGS) entry which is preliminary data.</text>
</comment>
<proteinExistence type="predicted"/>
<evidence type="ECO:0000313" key="2">
    <source>
        <dbReference type="EMBL" id="KAK7273164.1"/>
    </source>
</evidence>
<organism evidence="2 3">
    <name type="scientific">Crotalaria pallida</name>
    <name type="common">Smooth rattlebox</name>
    <name type="synonym">Crotalaria striata</name>
    <dbReference type="NCBI Taxonomy" id="3830"/>
    <lineage>
        <taxon>Eukaryota</taxon>
        <taxon>Viridiplantae</taxon>
        <taxon>Streptophyta</taxon>
        <taxon>Embryophyta</taxon>
        <taxon>Tracheophyta</taxon>
        <taxon>Spermatophyta</taxon>
        <taxon>Magnoliopsida</taxon>
        <taxon>eudicotyledons</taxon>
        <taxon>Gunneridae</taxon>
        <taxon>Pentapetalae</taxon>
        <taxon>rosids</taxon>
        <taxon>fabids</taxon>
        <taxon>Fabales</taxon>
        <taxon>Fabaceae</taxon>
        <taxon>Papilionoideae</taxon>
        <taxon>50 kb inversion clade</taxon>
        <taxon>genistoids sensu lato</taxon>
        <taxon>core genistoids</taxon>
        <taxon>Crotalarieae</taxon>
        <taxon>Crotalaria</taxon>
    </lineage>
</organism>
<accession>A0AAN9FBB7</accession>
<dbReference type="EMBL" id="JAYWIO010000003">
    <property type="protein sequence ID" value="KAK7273164.1"/>
    <property type="molecule type" value="Genomic_DNA"/>
</dbReference>
<feature type="region of interest" description="Disordered" evidence="1">
    <location>
        <begin position="21"/>
        <end position="53"/>
    </location>
</feature>
<feature type="compositionally biased region" description="Basic and acidic residues" evidence="1">
    <location>
        <begin position="35"/>
        <end position="53"/>
    </location>
</feature>
<protein>
    <submittedName>
        <fullName evidence="2">Uncharacterized protein</fullName>
    </submittedName>
</protein>
<name>A0AAN9FBB7_CROPI</name>
<sequence>MPKKAEALLKNLDLLREKIKGKTIQEISSPGNKDSNARSEEQPLIKDKKDEDEAAVEKIVEETNSSVIKISSPNSRETKVVETGDEKGADKEDDMSPGVVSIKPQDDGGTVGIGLANTEMNAEQPWIIVRTINCTSGSAIGLIGLDLEQIRRLGRSCTLPSMLQQLIILGVKEIVGSLASHILHRNKCID</sequence>
<feature type="compositionally biased region" description="Polar residues" evidence="1">
    <location>
        <begin position="25"/>
        <end position="34"/>
    </location>
</feature>